<dbReference type="OrthoDB" id="6615667at2759"/>
<dbReference type="EMBL" id="VUJU01012429">
    <property type="protein sequence ID" value="KAF0707713.1"/>
    <property type="molecule type" value="Genomic_DNA"/>
</dbReference>
<reference evidence="2 3" key="1">
    <citation type="submission" date="2019-08" db="EMBL/GenBank/DDBJ databases">
        <title>Whole genome of Aphis craccivora.</title>
        <authorList>
            <person name="Voronova N.V."/>
            <person name="Shulinski R.S."/>
            <person name="Bandarenka Y.V."/>
            <person name="Zhorov D.G."/>
            <person name="Warner D."/>
        </authorList>
    </citation>
    <scope>NUCLEOTIDE SEQUENCE [LARGE SCALE GENOMIC DNA]</scope>
    <source>
        <strain evidence="2">180601</strain>
        <tissue evidence="2">Whole Body</tissue>
    </source>
</reference>
<comment type="caution">
    <text evidence="2">The sequence shown here is derived from an EMBL/GenBank/DDBJ whole genome shotgun (WGS) entry which is preliminary data.</text>
</comment>
<keyword evidence="3" id="KW-1185">Reference proteome</keyword>
<feature type="non-terminal residue" evidence="2">
    <location>
        <position position="1"/>
    </location>
</feature>
<accession>A0A6G0VV62</accession>
<feature type="domain" description="PiggyBac transposable element-derived protein" evidence="1">
    <location>
        <begin position="64"/>
        <end position="106"/>
    </location>
</feature>
<dbReference type="Proteomes" id="UP000478052">
    <property type="component" value="Unassembled WGS sequence"/>
</dbReference>
<dbReference type="PANTHER" id="PTHR47272">
    <property type="entry name" value="DDE_TNP_1_7 DOMAIN-CONTAINING PROTEIN"/>
    <property type="match status" value="1"/>
</dbReference>
<protein>
    <recommendedName>
        <fullName evidence="1">PiggyBac transposable element-derived protein domain-containing protein</fullName>
    </recommendedName>
</protein>
<gene>
    <name evidence="2" type="ORF">FWK35_00029477</name>
</gene>
<proteinExistence type="predicted"/>
<sequence>LGTVRRNRLKNVMLPDDSLLMKKPRGTTAHCVSKFRGIDIVAVTWKDTKIVSLLSTFAAVDPVSKHMGGVDLLDGLLGRHKIKMGSRKWYMRVFHHLLDVIIVNSWLLHKRIQKQKQDKNVMSLVHFREQLGLSLCKIGTSITPKRGRPTNDVQKGIVKKGKMGTKIGQHVPPKEVRTDRTDHWPVGNEKRTRCKNPGCKGNTFMMCNKCQVNLCCVKGLACFTKWHTT</sequence>
<dbReference type="AlphaFoldDB" id="A0A6G0VV62"/>
<evidence type="ECO:0000259" key="1">
    <source>
        <dbReference type="Pfam" id="PF13843"/>
    </source>
</evidence>
<organism evidence="2 3">
    <name type="scientific">Aphis craccivora</name>
    <name type="common">Cowpea aphid</name>
    <dbReference type="NCBI Taxonomy" id="307492"/>
    <lineage>
        <taxon>Eukaryota</taxon>
        <taxon>Metazoa</taxon>
        <taxon>Ecdysozoa</taxon>
        <taxon>Arthropoda</taxon>
        <taxon>Hexapoda</taxon>
        <taxon>Insecta</taxon>
        <taxon>Pterygota</taxon>
        <taxon>Neoptera</taxon>
        <taxon>Paraneoptera</taxon>
        <taxon>Hemiptera</taxon>
        <taxon>Sternorrhyncha</taxon>
        <taxon>Aphidomorpha</taxon>
        <taxon>Aphidoidea</taxon>
        <taxon>Aphididae</taxon>
        <taxon>Aphidini</taxon>
        <taxon>Aphis</taxon>
        <taxon>Aphis</taxon>
    </lineage>
</organism>
<dbReference type="InterPro" id="IPR029526">
    <property type="entry name" value="PGBD"/>
</dbReference>
<evidence type="ECO:0000313" key="2">
    <source>
        <dbReference type="EMBL" id="KAF0707713.1"/>
    </source>
</evidence>
<evidence type="ECO:0000313" key="3">
    <source>
        <dbReference type="Proteomes" id="UP000478052"/>
    </source>
</evidence>
<dbReference type="Pfam" id="PF13843">
    <property type="entry name" value="DDE_Tnp_1_7"/>
    <property type="match status" value="1"/>
</dbReference>
<name>A0A6G0VV62_APHCR</name>